<evidence type="ECO:0000259" key="11">
    <source>
        <dbReference type="Pfam" id="PF00060"/>
    </source>
</evidence>
<feature type="chain" id="PRO_5035324174" description="Ionotropic glutamate receptor C-terminal domain-containing protein" evidence="10">
    <location>
        <begin position="18"/>
        <end position="616"/>
    </location>
</feature>
<evidence type="ECO:0000256" key="8">
    <source>
        <dbReference type="ARBA" id="ARBA00023180"/>
    </source>
</evidence>
<evidence type="ECO:0000256" key="4">
    <source>
        <dbReference type="ARBA" id="ARBA00022692"/>
    </source>
</evidence>
<dbReference type="InterPro" id="IPR052192">
    <property type="entry name" value="Insect_Ionotropic_Sensory_Rcpt"/>
</dbReference>
<dbReference type="GO" id="GO:0015276">
    <property type="term" value="F:ligand-gated monoatomic ion channel activity"/>
    <property type="evidence" value="ECO:0007669"/>
    <property type="project" value="InterPro"/>
</dbReference>
<dbReference type="EnsemblMetazoa" id="XM_014395938.1">
    <property type="protein sequence ID" value="XP_014251424.1"/>
    <property type="gene ID" value="LOC106667769"/>
</dbReference>
<reference evidence="12" key="1">
    <citation type="submission" date="2022-01" db="UniProtKB">
        <authorList>
            <consortium name="EnsemblMetazoa"/>
        </authorList>
    </citation>
    <scope>IDENTIFICATION</scope>
</reference>
<dbReference type="GO" id="GO:0050906">
    <property type="term" value="P:detection of stimulus involved in sensory perception"/>
    <property type="evidence" value="ECO:0007669"/>
    <property type="project" value="UniProtKB-ARBA"/>
</dbReference>
<feature type="signal peptide" evidence="10">
    <location>
        <begin position="1"/>
        <end position="17"/>
    </location>
</feature>
<dbReference type="Gene3D" id="1.10.287.70">
    <property type="match status" value="1"/>
</dbReference>
<evidence type="ECO:0000256" key="9">
    <source>
        <dbReference type="SAM" id="Phobius"/>
    </source>
</evidence>
<evidence type="ECO:0000256" key="10">
    <source>
        <dbReference type="SAM" id="SignalP"/>
    </source>
</evidence>
<keyword evidence="7" id="KW-0675">Receptor</keyword>
<dbReference type="PANTHER" id="PTHR42643:SF30">
    <property type="entry name" value="IONOTROPIC RECEPTOR 40A-RELATED"/>
    <property type="match status" value="1"/>
</dbReference>
<dbReference type="PANTHER" id="PTHR42643">
    <property type="entry name" value="IONOTROPIC RECEPTOR 20A-RELATED"/>
    <property type="match status" value="1"/>
</dbReference>
<evidence type="ECO:0000256" key="1">
    <source>
        <dbReference type="ARBA" id="ARBA00004651"/>
    </source>
</evidence>
<feature type="transmembrane region" description="Helical" evidence="9">
    <location>
        <begin position="384"/>
        <end position="402"/>
    </location>
</feature>
<evidence type="ECO:0000256" key="6">
    <source>
        <dbReference type="ARBA" id="ARBA00023136"/>
    </source>
</evidence>
<keyword evidence="10" id="KW-0732">Signal</keyword>
<comment type="subcellular location">
    <subcellularLocation>
        <location evidence="1">Cell membrane</location>
        <topology evidence="1">Multi-pass membrane protein</topology>
    </subcellularLocation>
</comment>
<proteinExistence type="inferred from homology"/>
<dbReference type="GeneID" id="106667769"/>
<dbReference type="InterPro" id="IPR001320">
    <property type="entry name" value="Iontro_rcpt_C"/>
</dbReference>
<organism evidence="12 13">
    <name type="scientific">Cimex lectularius</name>
    <name type="common">Bed bug</name>
    <name type="synonym">Acanthia lectularia</name>
    <dbReference type="NCBI Taxonomy" id="79782"/>
    <lineage>
        <taxon>Eukaryota</taxon>
        <taxon>Metazoa</taxon>
        <taxon>Ecdysozoa</taxon>
        <taxon>Arthropoda</taxon>
        <taxon>Hexapoda</taxon>
        <taxon>Insecta</taxon>
        <taxon>Pterygota</taxon>
        <taxon>Neoptera</taxon>
        <taxon>Paraneoptera</taxon>
        <taxon>Hemiptera</taxon>
        <taxon>Heteroptera</taxon>
        <taxon>Panheteroptera</taxon>
        <taxon>Cimicomorpha</taxon>
        <taxon>Cimicidae</taxon>
        <taxon>Cimex</taxon>
    </lineage>
</organism>
<feature type="transmembrane region" description="Helical" evidence="9">
    <location>
        <begin position="567"/>
        <end position="587"/>
    </location>
</feature>
<dbReference type="OrthoDB" id="6581555at2759"/>
<sequence>MELLFVVLFANIATVYPLDVSHSLISDFFEVKNTYALNLLLCSKKEAVQTVEYFLVNHREKLFTVNGQYGIEKDILTSITGHHYKVGIFLDLNCKENQKIFNLVSRLGFFNTSHTFLIYSDHVSDTLHRAVLDSTADLTMVNSENTFYHIQRSRGDYDINTVRLGTWKPNTVLKLKRVPTVRSLDGTTITSTMFITQDIYHTNDYERFLSELQNHTYIEGEDLPNRFGYELNLHIAKWYNYSIFLITADRWGLKLPNGSLSGALGQVERKEVNTTMGAARYMIERLNVVDPVITTHEFWFMFIFIQPRILGTYKSLFLPLSLGVWISLVLLIIVASITLFIMLKYEKSKDLKHKENISACFLQLIGIFSQQGLTIEVFNLSSRLLCLFLLLMGTIVVILYNGETTNALLSTAPTPIKNIDDLVKSDIKMALVDAFYFTNIQVRNSFVPKKIYEKIDKHMTKTYSLQEGLEMIKQNVAFCTEYFWIYVAIDKYFDEELKCKLSYILPMPSLLVTQYVVKHSHLRELYNEAIIWMKENGLSHYGQVRWFPQKPKCTLKQGFIFVRLESVTIAIAIYFIGLILSIIIFLGELRIKRNRARVRNIVHRDKLRNGKIQWMI</sequence>
<evidence type="ECO:0000256" key="7">
    <source>
        <dbReference type="ARBA" id="ARBA00023170"/>
    </source>
</evidence>
<evidence type="ECO:0000313" key="12">
    <source>
        <dbReference type="EnsemblMetazoa" id="XP_014251424.1"/>
    </source>
</evidence>
<evidence type="ECO:0000256" key="5">
    <source>
        <dbReference type="ARBA" id="ARBA00022989"/>
    </source>
</evidence>
<dbReference type="Pfam" id="PF00060">
    <property type="entry name" value="Lig_chan"/>
    <property type="match status" value="1"/>
</dbReference>
<protein>
    <recommendedName>
        <fullName evidence="11">Ionotropic glutamate receptor C-terminal domain-containing protein</fullName>
    </recommendedName>
</protein>
<dbReference type="AlphaFoldDB" id="A0A8I6TF69"/>
<keyword evidence="13" id="KW-1185">Reference proteome</keyword>
<dbReference type="OMA" id="FSINENH"/>
<keyword evidence="3" id="KW-1003">Cell membrane</keyword>
<dbReference type="RefSeq" id="XP_014251424.1">
    <property type="nucleotide sequence ID" value="XM_014395938.1"/>
</dbReference>
<dbReference type="Proteomes" id="UP000494040">
    <property type="component" value="Unassembled WGS sequence"/>
</dbReference>
<dbReference type="KEGG" id="clec:106667769"/>
<evidence type="ECO:0000313" key="13">
    <source>
        <dbReference type="Proteomes" id="UP000494040"/>
    </source>
</evidence>
<keyword evidence="4 9" id="KW-0812">Transmembrane</keyword>
<feature type="domain" description="Ionotropic glutamate receptor C-terminal" evidence="11">
    <location>
        <begin position="322"/>
        <end position="478"/>
    </location>
</feature>
<dbReference type="SUPFAM" id="SSF53850">
    <property type="entry name" value="Periplasmic binding protein-like II"/>
    <property type="match status" value="1"/>
</dbReference>
<evidence type="ECO:0000256" key="3">
    <source>
        <dbReference type="ARBA" id="ARBA00022475"/>
    </source>
</evidence>
<name>A0A8I6TF69_CIMLE</name>
<keyword evidence="5 9" id="KW-1133">Transmembrane helix</keyword>
<keyword evidence="6 9" id="KW-0472">Membrane</keyword>
<dbReference type="GO" id="GO:0005886">
    <property type="term" value="C:plasma membrane"/>
    <property type="evidence" value="ECO:0007669"/>
    <property type="project" value="UniProtKB-SubCell"/>
</dbReference>
<comment type="similarity">
    <text evidence="2">Belongs to the glutamate-gated ion channel (TC 1.A.10.1) family.</text>
</comment>
<evidence type="ECO:0000256" key="2">
    <source>
        <dbReference type="ARBA" id="ARBA00008685"/>
    </source>
</evidence>
<keyword evidence="8" id="KW-0325">Glycoprotein</keyword>
<accession>A0A8I6TF69</accession>
<feature type="transmembrane region" description="Helical" evidence="9">
    <location>
        <begin position="316"/>
        <end position="343"/>
    </location>
</feature>